<reference evidence="1" key="1">
    <citation type="journal article" date="2014" name="Genome Announc.">
        <title>Draft genome sequence of Rhodosporidium toruloides CECT1137, an oleaginous yeast of biotechnological interest.</title>
        <authorList>
            <person name="Morin N."/>
            <person name="Calcas X."/>
            <person name="Devillers H."/>
            <person name="Durrens P."/>
            <person name="Sherman D.J."/>
            <person name="Nicaud J.-M."/>
            <person name="Neuveglise C."/>
        </authorList>
    </citation>
    <scope>NUCLEOTIDE SEQUENCE</scope>
    <source>
        <strain evidence="1">CECT1137</strain>
    </source>
</reference>
<dbReference type="AlphaFoldDB" id="A0A061AQG5"/>
<evidence type="ECO:0000313" key="1">
    <source>
        <dbReference type="EMBL" id="CDR39878.1"/>
    </source>
</evidence>
<dbReference type="OrthoDB" id="10420422at2759"/>
<name>A0A061AQG5_RHOTO</name>
<gene>
    <name evidence="1" type="ORF">RHTO0S_04e11408g</name>
</gene>
<dbReference type="EMBL" id="LK052939">
    <property type="protein sequence ID" value="CDR39878.1"/>
    <property type="molecule type" value="Genomic_DNA"/>
</dbReference>
<accession>A0A061AQG5</accession>
<protein>
    <submittedName>
        <fullName evidence="1">RHTO0S04e11408g1_1</fullName>
    </submittedName>
</protein>
<proteinExistence type="predicted"/>
<sequence length="212" mass="24522">MAPLTFSATAKTCRTHIRDVFHLLTSFTLDNRGNLQTHDTIKRPSLAQKEFCDAWVRPLWSEIHEIGLAEAESGRTPFLATLTFQDQLDDIKMELGRAVAFAQNCEQVGHYGPEMAFITRHWSLQVLIHLTTLPRRQWRASMDQCWEEVQRFTQALVEGAAADRHQRDVDKGIWQNTDEQQQYELGCDPRISRRAAARYFESTPARWAASRY</sequence>
<organism evidence="1">
    <name type="scientific">Rhodotorula toruloides</name>
    <name type="common">Yeast</name>
    <name type="synonym">Rhodosporidium toruloides</name>
    <dbReference type="NCBI Taxonomy" id="5286"/>
    <lineage>
        <taxon>Eukaryota</taxon>
        <taxon>Fungi</taxon>
        <taxon>Dikarya</taxon>
        <taxon>Basidiomycota</taxon>
        <taxon>Pucciniomycotina</taxon>
        <taxon>Microbotryomycetes</taxon>
        <taxon>Sporidiobolales</taxon>
        <taxon>Sporidiobolaceae</taxon>
        <taxon>Rhodotorula</taxon>
    </lineage>
</organism>